<dbReference type="AlphaFoldDB" id="A0A1H8U857"/>
<dbReference type="EMBL" id="FODO01000031">
    <property type="protein sequence ID" value="SEO98838.1"/>
    <property type="molecule type" value="Genomic_DNA"/>
</dbReference>
<sequence length="81" mass="8677">MFQPVAKQAESRRALINRETSDQARSESPIAAGTRDGALESLQTISYPVPLLTREGIAGDAQEINAVAIGAPRSVTRTRRG</sequence>
<gene>
    <name evidence="2" type="ORF">SAMN05216333_13114</name>
</gene>
<reference evidence="3" key="1">
    <citation type="submission" date="2016-10" db="EMBL/GenBank/DDBJ databases">
        <authorList>
            <person name="Varghese N."/>
            <person name="Submissions S."/>
        </authorList>
    </citation>
    <scope>NUCLEOTIDE SEQUENCE [LARGE SCALE GENOMIC DNA]</scope>
    <source>
        <strain evidence="3">Nm76</strain>
    </source>
</reference>
<organism evidence="2 3">
    <name type="scientific">Nitrosomonas oligotropha</name>
    <dbReference type="NCBI Taxonomy" id="42354"/>
    <lineage>
        <taxon>Bacteria</taxon>
        <taxon>Pseudomonadati</taxon>
        <taxon>Pseudomonadota</taxon>
        <taxon>Betaproteobacteria</taxon>
        <taxon>Nitrosomonadales</taxon>
        <taxon>Nitrosomonadaceae</taxon>
        <taxon>Nitrosomonas</taxon>
    </lineage>
</organism>
<protein>
    <submittedName>
        <fullName evidence="2">Uncharacterized protein</fullName>
    </submittedName>
</protein>
<proteinExistence type="predicted"/>
<dbReference type="STRING" id="42354.SAMN05216333_13114"/>
<dbReference type="Proteomes" id="UP000198814">
    <property type="component" value="Unassembled WGS sequence"/>
</dbReference>
<keyword evidence="3" id="KW-1185">Reference proteome</keyword>
<evidence type="ECO:0000313" key="3">
    <source>
        <dbReference type="Proteomes" id="UP000198814"/>
    </source>
</evidence>
<accession>A0A1H8U857</accession>
<evidence type="ECO:0000313" key="2">
    <source>
        <dbReference type="EMBL" id="SEO98838.1"/>
    </source>
</evidence>
<name>A0A1H8U857_9PROT</name>
<feature type="region of interest" description="Disordered" evidence="1">
    <location>
        <begin position="1"/>
        <end position="35"/>
    </location>
</feature>
<evidence type="ECO:0000256" key="1">
    <source>
        <dbReference type="SAM" id="MobiDB-lite"/>
    </source>
</evidence>